<evidence type="ECO:0000256" key="2">
    <source>
        <dbReference type="ARBA" id="ARBA00022517"/>
    </source>
</evidence>
<comment type="subunit">
    <text evidence="10">Interacts with FBL, SNU13, NOP58, NUFIP1, RUVBL1, RUVBL2 and TAF9. Interacts (via HIT-type zinc finger) with the RUVBL1/RUVBL2 complex in the presence of ADP.</text>
</comment>
<evidence type="ECO:0000256" key="6">
    <source>
        <dbReference type="ARBA" id="ARBA00022833"/>
    </source>
</evidence>
<dbReference type="InterPro" id="IPR057721">
    <property type="entry name" value="BCD1_alpha/beta"/>
</dbReference>
<evidence type="ECO:0000313" key="16">
    <source>
        <dbReference type="EMBL" id="KAG9320025.1"/>
    </source>
</evidence>
<dbReference type="Proteomes" id="UP000717515">
    <property type="component" value="Unassembled WGS sequence"/>
</dbReference>
<dbReference type="EMBL" id="JAIFTL010000338">
    <property type="protein sequence ID" value="KAG9320025.1"/>
    <property type="molecule type" value="Genomic_DNA"/>
</dbReference>
<keyword evidence="6" id="KW-0862">Zinc</keyword>
<keyword evidence="1" id="KW-1017">Isopeptide bond</keyword>
<evidence type="ECO:0000256" key="13">
    <source>
        <dbReference type="PROSITE-ProRule" id="PRU00453"/>
    </source>
</evidence>
<reference evidence="16" key="1">
    <citation type="submission" date="2021-07" db="EMBL/GenBank/DDBJ databases">
        <title>Draft genome of Mortierella alpina, strain LL118, isolated from an aspen leaf litter sample.</title>
        <authorList>
            <person name="Yang S."/>
            <person name="Vinatzer B.A."/>
        </authorList>
    </citation>
    <scope>NUCLEOTIDE SEQUENCE</scope>
    <source>
        <strain evidence="16">LL118</strain>
    </source>
</reference>
<evidence type="ECO:0000256" key="7">
    <source>
        <dbReference type="ARBA" id="ARBA00022843"/>
    </source>
</evidence>
<comment type="function">
    <text evidence="8">Required for box C/D snoRNAs accumulation involved in snoRNA processing, snoRNA transport to the nucleolus and ribosome biogenesis.</text>
</comment>
<feature type="region of interest" description="Disordered" evidence="14">
    <location>
        <begin position="332"/>
        <end position="496"/>
    </location>
</feature>
<dbReference type="GO" id="GO:0070761">
    <property type="term" value="C:pre-snoRNP complex"/>
    <property type="evidence" value="ECO:0007669"/>
    <property type="project" value="TreeGrafter"/>
</dbReference>
<evidence type="ECO:0000256" key="3">
    <source>
        <dbReference type="ARBA" id="ARBA00022553"/>
    </source>
</evidence>
<dbReference type="InterPro" id="IPR007529">
    <property type="entry name" value="Znf_HIT"/>
</dbReference>
<dbReference type="Pfam" id="PF25790">
    <property type="entry name" value="BCD1"/>
    <property type="match status" value="1"/>
</dbReference>
<feature type="region of interest" description="Disordered" evidence="14">
    <location>
        <begin position="121"/>
        <end position="163"/>
    </location>
</feature>
<organism evidence="16 17">
    <name type="scientific">Mortierella alpina</name>
    <name type="common">Oleaginous fungus</name>
    <name type="synonym">Mortierella renispora</name>
    <dbReference type="NCBI Taxonomy" id="64518"/>
    <lineage>
        <taxon>Eukaryota</taxon>
        <taxon>Fungi</taxon>
        <taxon>Fungi incertae sedis</taxon>
        <taxon>Mucoromycota</taxon>
        <taxon>Mortierellomycotina</taxon>
        <taxon>Mortierellomycetes</taxon>
        <taxon>Mortierellales</taxon>
        <taxon>Mortierellaceae</taxon>
        <taxon>Mortierella</taxon>
    </lineage>
</organism>
<name>A0A9P7ZZG1_MORAP</name>
<dbReference type="Pfam" id="PF04438">
    <property type="entry name" value="zf-HIT"/>
    <property type="match status" value="1"/>
</dbReference>
<feature type="compositionally biased region" description="Polar residues" evidence="14">
    <location>
        <begin position="344"/>
        <end position="354"/>
    </location>
</feature>
<proteinExistence type="inferred from homology"/>
<dbReference type="PANTHER" id="PTHR13483">
    <property type="entry name" value="BOX C_D SNORNA PROTEIN 1-RELATED"/>
    <property type="match status" value="1"/>
</dbReference>
<dbReference type="GO" id="GO:0000463">
    <property type="term" value="P:maturation of LSU-rRNA from tricistronic rRNA transcript (SSU-rRNA, 5.8S rRNA, LSU-rRNA)"/>
    <property type="evidence" value="ECO:0007669"/>
    <property type="project" value="TreeGrafter"/>
</dbReference>
<keyword evidence="4" id="KW-0479">Metal-binding</keyword>
<evidence type="ECO:0000256" key="12">
    <source>
        <dbReference type="ARBA" id="ARBA00077531"/>
    </source>
</evidence>
<dbReference type="AlphaFoldDB" id="A0A9P7ZZG1"/>
<evidence type="ECO:0000256" key="11">
    <source>
        <dbReference type="ARBA" id="ARBA00068630"/>
    </source>
</evidence>
<dbReference type="FunFam" id="3.30.60.190:FF:000001">
    <property type="entry name" value="box C/D snoRNA protein 1"/>
    <property type="match status" value="1"/>
</dbReference>
<feature type="compositionally biased region" description="Low complexity" evidence="14">
    <location>
        <begin position="375"/>
        <end position="387"/>
    </location>
</feature>
<sequence>MDFFANAFVTRDKVDESNVVVKDGIQIRENAIAGSSDVVNCEVCGKVTAKYKCPGCFCQTCSLQCSKQHKLDTTCSGVRSRIHFVERKQYSEQDMMSDYNFLEEVGRTVDNAARENVKLDAGLNPNRKRILGANHQNKNNKRTQNRRQSQQDASVDGESSGAGSVTELALTAAQELEKQGAEGSGSYRDKQLILQAKKRGTHLIMMADGLKKRKENNTHWRDKPSRFLWTIEWLFPGMETSRRILEHKNEESKTLKDILAGTLSKAENRDVAGKYPLEKLDQCRLYFVIPLRHANQPALYPLKIADSVQEALQFKKVLEYPTIIVLGPSAAPEASLSGTVEGGSDQTEGTQKANASPLVLAKYSIEEPPTEWPKKPTTGPQQTNQPPKDQKRSNEAAAEGETPGETPGKKAKVDAGDENKESSDASSDDSDSDSDSDSDDSSDDSDSDDSSEDDDVNKEDKDVDTSVAKAISESEETNTRSGHTEEDVANASVSTEQTNLELGQAIMEAFNQDFGQTEQQ</sequence>
<accession>A0A9P7ZZG1</accession>
<dbReference type="GO" id="GO:0005634">
    <property type="term" value="C:nucleus"/>
    <property type="evidence" value="ECO:0007669"/>
    <property type="project" value="TreeGrafter"/>
</dbReference>
<evidence type="ECO:0000256" key="9">
    <source>
        <dbReference type="ARBA" id="ARBA00049654"/>
    </source>
</evidence>
<evidence type="ECO:0000256" key="1">
    <source>
        <dbReference type="ARBA" id="ARBA00022499"/>
    </source>
</evidence>
<keyword evidence="3" id="KW-0597">Phosphoprotein</keyword>
<evidence type="ECO:0000256" key="10">
    <source>
        <dbReference type="ARBA" id="ARBA00061949"/>
    </source>
</evidence>
<comment type="caution">
    <text evidence="16">The sequence shown here is derived from an EMBL/GenBank/DDBJ whole genome shotgun (WGS) entry which is preliminary data.</text>
</comment>
<keyword evidence="5 13" id="KW-0863">Zinc-finger</keyword>
<comment type="similarity">
    <text evidence="9">Belongs to the BCD1 family.</text>
</comment>
<dbReference type="PROSITE" id="PS51083">
    <property type="entry name" value="ZF_HIT"/>
    <property type="match status" value="1"/>
</dbReference>
<dbReference type="InterPro" id="IPR051639">
    <property type="entry name" value="BCD1"/>
</dbReference>
<dbReference type="SUPFAM" id="SSF144232">
    <property type="entry name" value="HIT/MYND zinc finger-like"/>
    <property type="match status" value="1"/>
</dbReference>
<feature type="domain" description="HIT-type" evidence="15">
    <location>
        <begin position="41"/>
        <end position="75"/>
    </location>
</feature>
<dbReference type="GO" id="GO:0048254">
    <property type="term" value="P:snoRNA localization"/>
    <property type="evidence" value="ECO:0007669"/>
    <property type="project" value="TreeGrafter"/>
</dbReference>
<gene>
    <name evidence="16" type="ORF">KVV02_002445</name>
</gene>
<evidence type="ECO:0000313" key="17">
    <source>
        <dbReference type="Proteomes" id="UP000717515"/>
    </source>
</evidence>
<keyword evidence="2" id="KW-0690">Ribosome biogenesis</keyword>
<feature type="compositionally biased region" description="Acidic residues" evidence="14">
    <location>
        <begin position="426"/>
        <end position="457"/>
    </location>
</feature>
<evidence type="ECO:0000256" key="4">
    <source>
        <dbReference type="ARBA" id="ARBA00022723"/>
    </source>
</evidence>
<feature type="compositionally biased region" description="Basic and acidic residues" evidence="14">
    <location>
        <begin position="407"/>
        <end position="423"/>
    </location>
</feature>
<dbReference type="GO" id="GO:0008270">
    <property type="term" value="F:zinc ion binding"/>
    <property type="evidence" value="ECO:0007669"/>
    <property type="project" value="UniProtKB-UniRule"/>
</dbReference>
<feature type="compositionally biased region" description="Low complexity" evidence="14">
    <location>
        <begin position="395"/>
        <end position="406"/>
    </location>
</feature>
<dbReference type="GO" id="GO:0000492">
    <property type="term" value="P:box C/D snoRNP assembly"/>
    <property type="evidence" value="ECO:0007669"/>
    <property type="project" value="TreeGrafter"/>
</dbReference>
<evidence type="ECO:0000259" key="15">
    <source>
        <dbReference type="PROSITE" id="PS51083"/>
    </source>
</evidence>
<evidence type="ECO:0000256" key="5">
    <source>
        <dbReference type="ARBA" id="ARBA00022771"/>
    </source>
</evidence>
<dbReference type="CDD" id="cd23023">
    <property type="entry name" value="zf-HIT_BCD1"/>
    <property type="match status" value="1"/>
</dbReference>
<protein>
    <recommendedName>
        <fullName evidence="11">Box C/D snoRNA protein 1</fullName>
    </recommendedName>
    <alternativeName>
        <fullName evidence="12">Zinc finger HIT domain-containing protein 6</fullName>
    </alternativeName>
</protein>
<evidence type="ECO:0000256" key="14">
    <source>
        <dbReference type="SAM" id="MobiDB-lite"/>
    </source>
</evidence>
<dbReference type="PANTHER" id="PTHR13483:SF3">
    <property type="entry name" value="BOX C_D SNORNA PROTEIN 1"/>
    <property type="match status" value="1"/>
</dbReference>
<dbReference type="Gene3D" id="3.30.60.190">
    <property type="match status" value="1"/>
</dbReference>
<evidence type="ECO:0000256" key="8">
    <source>
        <dbReference type="ARBA" id="ARBA00049598"/>
    </source>
</evidence>
<keyword evidence="7" id="KW-0832">Ubl conjugation</keyword>